<evidence type="ECO:0000256" key="8">
    <source>
        <dbReference type="ARBA" id="ARBA00022842"/>
    </source>
</evidence>
<keyword evidence="6" id="KW-0547">Nucleotide-binding</keyword>
<keyword evidence="3" id="KW-0808">Transferase</keyword>
<proteinExistence type="inferred from homology"/>
<evidence type="ECO:0000256" key="1">
    <source>
        <dbReference type="ARBA" id="ARBA00001946"/>
    </source>
</evidence>
<evidence type="ECO:0000256" key="3">
    <source>
        <dbReference type="ARBA" id="ARBA00022679"/>
    </source>
</evidence>
<dbReference type="PANTHER" id="PTHR12153">
    <property type="entry name" value="SELENOPROTEIN O"/>
    <property type="match status" value="1"/>
</dbReference>
<evidence type="ECO:0000256" key="9">
    <source>
        <dbReference type="ARBA" id="ARBA00031547"/>
    </source>
</evidence>
<reference evidence="10" key="1">
    <citation type="submission" date="2021-10" db="EMBL/GenBank/DDBJ databases">
        <title>Tropical sea cucumber genome reveals ecological adaptation and Cuvierian tubules defense mechanism.</title>
        <authorList>
            <person name="Chen T."/>
        </authorList>
    </citation>
    <scope>NUCLEOTIDE SEQUENCE</scope>
    <source>
        <strain evidence="10">Nanhai2018</strain>
        <tissue evidence="10">Muscle</tissue>
    </source>
</reference>
<evidence type="ECO:0000313" key="11">
    <source>
        <dbReference type="Proteomes" id="UP001152320"/>
    </source>
</evidence>
<dbReference type="OrthoDB" id="10254721at2759"/>
<evidence type="ECO:0000256" key="7">
    <source>
        <dbReference type="ARBA" id="ARBA00022840"/>
    </source>
</evidence>
<dbReference type="Proteomes" id="UP001152320">
    <property type="component" value="Chromosome 22"/>
</dbReference>
<dbReference type="GO" id="GO:0046872">
    <property type="term" value="F:metal ion binding"/>
    <property type="evidence" value="ECO:0007669"/>
    <property type="project" value="UniProtKB-KW"/>
</dbReference>
<evidence type="ECO:0000313" key="10">
    <source>
        <dbReference type="EMBL" id="KAJ8020330.1"/>
    </source>
</evidence>
<dbReference type="HAMAP" id="MF_00692">
    <property type="entry name" value="SelO"/>
    <property type="match status" value="1"/>
</dbReference>
<organism evidence="10 11">
    <name type="scientific">Holothuria leucospilota</name>
    <name type="common">Black long sea cucumber</name>
    <name type="synonym">Mertensiothuria leucospilota</name>
    <dbReference type="NCBI Taxonomy" id="206669"/>
    <lineage>
        <taxon>Eukaryota</taxon>
        <taxon>Metazoa</taxon>
        <taxon>Echinodermata</taxon>
        <taxon>Eleutherozoa</taxon>
        <taxon>Echinozoa</taxon>
        <taxon>Holothuroidea</taxon>
        <taxon>Aspidochirotacea</taxon>
        <taxon>Aspidochirotida</taxon>
        <taxon>Holothuriidae</taxon>
        <taxon>Holothuria</taxon>
    </lineage>
</organism>
<dbReference type="AlphaFoldDB" id="A0A9Q1BB98"/>
<accession>A0A9Q1BB98</accession>
<protein>
    <recommendedName>
        <fullName evidence="9">Selenoprotein O</fullName>
    </recommendedName>
</protein>
<dbReference type="EMBL" id="JAIZAY010000022">
    <property type="protein sequence ID" value="KAJ8020330.1"/>
    <property type="molecule type" value="Genomic_DNA"/>
</dbReference>
<evidence type="ECO:0000256" key="5">
    <source>
        <dbReference type="ARBA" id="ARBA00022723"/>
    </source>
</evidence>
<evidence type="ECO:0000256" key="4">
    <source>
        <dbReference type="ARBA" id="ARBA00022695"/>
    </source>
</evidence>
<evidence type="ECO:0000256" key="6">
    <source>
        <dbReference type="ARBA" id="ARBA00022741"/>
    </source>
</evidence>
<evidence type="ECO:0000256" key="2">
    <source>
        <dbReference type="ARBA" id="ARBA00009747"/>
    </source>
</evidence>
<name>A0A9Q1BB98_HOLLE</name>
<dbReference type="GO" id="GO:0005524">
    <property type="term" value="F:ATP binding"/>
    <property type="evidence" value="ECO:0007669"/>
    <property type="project" value="UniProtKB-KW"/>
</dbReference>
<sequence>MYGKPRNEAKASLESSYFLHRIFTPVTVFSTFTPRQIVVLCFKYSVYVKDKKITPLNWRIRSLLHAEDLRRNTHVFQSGAKGCLEQTGHGTMECSQLENEMASLNHSLLREFEKWRFAKLKLLKQFPVDKEIKNFVRLVPNALFSKVLPSPLNSHVKLAIASSEVLTEILDLYPDIAESEFFVAFVSGNTFLDSSEPLAHRYGGHQFGSWSGQLGDGRAHLLGEYVNQWELQLKGSGLTPYSRRGDGRAVIRSSVREFLASEAMYHLGIPTSRAASLVVSDDPVWRDQFYDGNPKKERAAVVLRLAPSWFRIGSLEILTKNGEISLLRQLTDFIIDQYFPQTAKHAGPSVMNTDNFSILSLTIDYGPFGFLDHYDPNFVPNTSDDEGMYAIGNQATIGHFNLNKLREALLPLLNADGVARTKTILAQYSEMYSKELMNLFRAKLGLEEKSEVTEYLVAMLLKMMEDTKSDFTMTFRQLGEISLEELNKGNIPEELWALADVKQSIHFSEWTKLYTAQFSLLLETDLKRRERMNAINPRYILRNWMAQKVIEDVENNHFDSIKKLHRILQKPFTKQNEAEELGYSERPPLWAKQLRVSCSS</sequence>
<keyword evidence="11" id="KW-1185">Reference proteome</keyword>
<comment type="cofactor">
    <cofactor evidence="1">
        <name>Mg(2+)</name>
        <dbReference type="ChEBI" id="CHEBI:18420"/>
    </cofactor>
</comment>
<dbReference type="PANTHER" id="PTHR12153:SF18">
    <property type="entry name" value="SELENOPROTEIN O"/>
    <property type="match status" value="1"/>
</dbReference>
<keyword evidence="7" id="KW-0067">ATP-binding</keyword>
<dbReference type="InterPro" id="IPR003846">
    <property type="entry name" value="SelO"/>
</dbReference>
<dbReference type="GO" id="GO:0016779">
    <property type="term" value="F:nucleotidyltransferase activity"/>
    <property type="evidence" value="ECO:0007669"/>
    <property type="project" value="UniProtKB-KW"/>
</dbReference>
<keyword evidence="4" id="KW-0548">Nucleotidyltransferase</keyword>
<comment type="caution">
    <text evidence="10">The sequence shown here is derived from an EMBL/GenBank/DDBJ whole genome shotgun (WGS) entry which is preliminary data.</text>
</comment>
<gene>
    <name evidence="10" type="ORF">HOLleu_39898</name>
</gene>
<comment type="similarity">
    <text evidence="2">Belongs to the SELO family.</text>
</comment>
<dbReference type="Pfam" id="PF02696">
    <property type="entry name" value="SelO"/>
    <property type="match status" value="2"/>
</dbReference>
<keyword evidence="5" id="KW-0479">Metal-binding</keyword>
<keyword evidence="8" id="KW-0460">Magnesium</keyword>